<dbReference type="PROSITE" id="PS00175">
    <property type="entry name" value="PG_MUTASE"/>
    <property type="match status" value="1"/>
</dbReference>
<evidence type="ECO:0000256" key="1">
    <source>
        <dbReference type="ARBA" id="ARBA00023152"/>
    </source>
</evidence>
<organism evidence="3 4">
    <name type="scientific">Corynebacterium macclintockiae</name>
    <dbReference type="NCBI Taxonomy" id="2913501"/>
    <lineage>
        <taxon>Bacteria</taxon>
        <taxon>Bacillati</taxon>
        <taxon>Actinomycetota</taxon>
        <taxon>Actinomycetes</taxon>
        <taxon>Mycobacteriales</taxon>
        <taxon>Corynebacteriaceae</taxon>
        <taxon>Corynebacterium</taxon>
    </lineage>
</organism>
<dbReference type="SMART" id="SM00855">
    <property type="entry name" value="PGAM"/>
    <property type="match status" value="1"/>
</dbReference>
<dbReference type="InterPro" id="IPR001345">
    <property type="entry name" value="PG/BPGM_mutase_AS"/>
</dbReference>
<dbReference type="GeneID" id="301813581"/>
<dbReference type="InterPro" id="IPR029033">
    <property type="entry name" value="His_PPase_superfam"/>
</dbReference>
<dbReference type="PANTHER" id="PTHR48100">
    <property type="entry name" value="BROAD-SPECIFICITY PHOSPHATASE YOR283W-RELATED"/>
    <property type="match status" value="1"/>
</dbReference>
<keyword evidence="1" id="KW-0324">Glycolysis</keyword>
<dbReference type="AlphaFoldDB" id="A0A9X3M7D6"/>
<keyword evidence="4" id="KW-1185">Reference proteome</keyword>
<dbReference type="RefSeq" id="WP_269955128.1">
    <property type="nucleotide sequence ID" value="NZ_JAKMUV010000011.1"/>
</dbReference>
<dbReference type="InterPro" id="IPR013078">
    <property type="entry name" value="His_Pase_superF_clade-1"/>
</dbReference>
<evidence type="ECO:0000313" key="4">
    <source>
        <dbReference type="Proteomes" id="UP001146505"/>
    </source>
</evidence>
<keyword evidence="2" id="KW-0413">Isomerase</keyword>
<name>A0A9X3M7D6_9CORY</name>
<proteinExistence type="predicted"/>
<accession>A0A9X3M7D6</accession>
<dbReference type="GO" id="GO:0016791">
    <property type="term" value="F:phosphatase activity"/>
    <property type="evidence" value="ECO:0007669"/>
    <property type="project" value="TreeGrafter"/>
</dbReference>
<evidence type="ECO:0000313" key="3">
    <source>
        <dbReference type="EMBL" id="MCZ9305549.1"/>
    </source>
</evidence>
<gene>
    <name evidence="3" type="ORF">L8U58_08445</name>
</gene>
<protein>
    <submittedName>
        <fullName evidence="3">Phosphoglycerate mutase family protein</fullName>
    </submittedName>
</protein>
<dbReference type="Proteomes" id="UP001146505">
    <property type="component" value="Unassembled WGS sequence"/>
</dbReference>
<dbReference type="CDD" id="cd07067">
    <property type="entry name" value="HP_PGM_like"/>
    <property type="match status" value="1"/>
</dbReference>
<reference evidence="3" key="1">
    <citation type="submission" date="2022-02" db="EMBL/GenBank/DDBJ databases">
        <title>Corynebacterium sp. from urogenital microbiome.</title>
        <authorList>
            <person name="Cappelli E.A."/>
            <person name="Ribeiro T.G."/>
            <person name="Peixe L."/>
        </authorList>
    </citation>
    <scope>NUCLEOTIDE SEQUENCE</scope>
    <source>
        <strain evidence="3">C9Ua_112</strain>
    </source>
</reference>
<dbReference type="GO" id="GO:0005737">
    <property type="term" value="C:cytoplasm"/>
    <property type="evidence" value="ECO:0007669"/>
    <property type="project" value="TreeGrafter"/>
</dbReference>
<comment type="caution">
    <text evidence="3">The sequence shown here is derived from an EMBL/GenBank/DDBJ whole genome shotgun (WGS) entry which is preliminary data.</text>
</comment>
<dbReference type="EMBL" id="JAKMUV010000011">
    <property type="protein sequence ID" value="MCZ9305549.1"/>
    <property type="molecule type" value="Genomic_DNA"/>
</dbReference>
<dbReference type="InterPro" id="IPR050275">
    <property type="entry name" value="PGM_Phosphatase"/>
</dbReference>
<sequence length="284" mass="29540">MGRSTRLFLVRHGQTTSNAIHALDTALPGASLTDLGWQQAAEAGQWLTERTQRLKIVSSFAARAQQTAVGVAGAFGGELVPAAFSRGELLDDAAACDNATDHTKASLQRLPRVSEIPAGQYEMKNDEDSHEAYHSILGAWMLGKVDKAVPGGLSGAEVLREYLATLLGTLAENQAANDPANDATNEAATDVALVSHGAVIRLVARFLGGVDPEWAFMHYLANGNVITLRVPDNIGELADVAVGRPGASQSKSAAGNNAAGATQSGVLDSLEGAFEVLGWGAATL</sequence>
<evidence type="ECO:0000256" key="2">
    <source>
        <dbReference type="ARBA" id="ARBA00023235"/>
    </source>
</evidence>
<dbReference type="PANTHER" id="PTHR48100:SF1">
    <property type="entry name" value="HISTIDINE PHOSPHATASE FAMILY PROTEIN-RELATED"/>
    <property type="match status" value="1"/>
</dbReference>
<dbReference type="Gene3D" id="3.40.50.1240">
    <property type="entry name" value="Phosphoglycerate mutase-like"/>
    <property type="match status" value="1"/>
</dbReference>
<dbReference type="SUPFAM" id="SSF53254">
    <property type="entry name" value="Phosphoglycerate mutase-like"/>
    <property type="match status" value="1"/>
</dbReference>
<dbReference type="Pfam" id="PF00300">
    <property type="entry name" value="His_Phos_1"/>
    <property type="match status" value="2"/>
</dbReference>